<dbReference type="AlphaFoldDB" id="A0A0A9BD99"/>
<reference evidence="1" key="2">
    <citation type="journal article" date="2015" name="Data Brief">
        <title>Shoot transcriptome of the giant reed, Arundo donax.</title>
        <authorList>
            <person name="Barrero R.A."/>
            <person name="Guerrero F.D."/>
            <person name="Moolhuijzen P."/>
            <person name="Goolsby J.A."/>
            <person name="Tidwell J."/>
            <person name="Bellgard S.E."/>
            <person name="Bellgard M.I."/>
        </authorList>
    </citation>
    <scope>NUCLEOTIDE SEQUENCE</scope>
    <source>
        <tissue evidence="1">Shoot tissue taken approximately 20 cm above the soil surface</tissue>
    </source>
</reference>
<protein>
    <submittedName>
        <fullName evidence="1">Uncharacterized protein</fullName>
    </submittedName>
</protein>
<organism evidence="1">
    <name type="scientific">Arundo donax</name>
    <name type="common">Giant reed</name>
    <name type="synonym">Donax arundinaceus</name>
    <dbReference type="NCBI Taxonomy" id="35708"/>
    <lineage>
        <taxon>Eukaryota</taxon>
        <taxon>Viridiplantae</taxon>
        <taxon>Streptophyta</taxon>
        <taxon>Embryophyta</taxon>
        <taxon>Tracheophyta</taxon>
        <taxon>Spermatophyta</taxon>
        <taxon>Magnoliopsida</taxon>
        <taxon>Liliopsida</taxon>
        <taxon>Poales</taxon>
        <taxon>Poaceae</taxon>
        <taxon>PACMAD clade</taxon>
        <taxon>Arundinoideae</taxon>
        <taxon>Arundineae</taxon>
        <taxon>Arundo</taxon>
    </lineage>
</organism>
<proteinExistence type="predicted"/>
<name>A0A0A9BD99_ARUDO</name>
<reference evidence="1" key="1">
    <citation type="submission" date="2014-09" db="EMBL/GenBank/DDBJ databases">
        <authorList>
            <person name="Magalhaes I.L.F."/>
            <person name="Oliveira U."/>
            <person name="Santos F.R."/>
            <person name="Vidigal T.H.D.A."/>
            <person name="Brescovit A.D."/>
            <person name="Santos A.J."/>
        </authorList>
    </citation>
    <scope>NUCLEOTIDE SEQUENCE</scope>
    <source>
        <tissue evidence="1">Shoot tissue taken approximately 20 cm above the soil surface</tissue>
    </source>
</reference>
<sequence>MIGTQPFLCKFKLRKKSYNGNDLPCLKLLNWLLNWYFHSLIRSRPG</sequence>
<dbReference type="EMBL" id="GBRH01240608">
    <property type="protein sequence ID" value="JAD57287.1"/>
    <property type="molecule type" value="Transcribed_RNA"/>
</dbReference>
<accession>A0A0A9BD99</accession>
<evidence type="ECO:0000313" key="1">
    <source>
        <dbReference type="EMBL" id="JAD57287.1"/>
    </source>
</evidence>